<feature type="transmembrane region" description="Helical" evidence="1">
    <location>
        <begin position="90"/>
        <end position="109"/>
    </location>
</feature>
<protein>
    <recommendedName>
        <fullName evidence="2">Chlorhexidine efflux transporter domain-containing protein</fullName>
    </recommendedName>
</protein>
<keyword evidence="1" id="KW-0472">Membrane</keyword>
<dbReference type="RefSeq" id="WP_076199707.1">
    <property type="nucleotide sequence ID" value="NZ_CP019236.1"/>
</dbReference>
<dbReference type="InterPro" id="IPR058208">
    <property type="entry name" value="PACE"/>
</dbReference>
<evidence type="ECO:0000313" key="3">
    <source>
        <dbReference type="EMBL" id="APW37828.1"/>
    </source>
</evidence>
<reference evidence="3 4" key="1">
    <citation type="submission" date="2017-01" db="EMBL/GenBank/DDBJ databases">
        <authorList>
            <person name="Mah S.A."/>
            <person name="Swanson W.J."/>
            <person name="Moy G.W."/>
            <person name="Vacquier V.D."/>
        </authorList>
    </citation>
    <scope>NUCLEOTIDE SEQUENCE [LARGE SCALE GENOMIC DNA]</scope>
    <source>
        <strain evidence="3 4">DCY110</strain>
    </source>
</reference>
<dbReference type="NCBIfam" id="NF033664">
    <property type="entry name" value="PACE_transport"/>
    <property type="match status" value="1"/>
</dbReference>
<feature type="domain" description="Chlorhexidine efflux transporter" evidence="2">
    <location>
        <begin position="12"/>
        <end position="73"/>
    </location>
</feature>
<evidence type="ECO:0000256" key="1">
    <source>
        <dbReference type="SAM" id="Phobius"/>
    </source>
</evidence>
<feature type="domain" description="Chlorhexidine efflux transporter" evidence="2">
    <location>
        <begin position="80"/>
        <end position="143"/>
    </location>
</feature>
<dbReference type="KEGG" id="rhy:RD110_11975"/>
<dbReference type="NCBIfam" id="NF033665">
    <property type="entry name" value="PACE_efflu_PCE"/>
    <property type="match status" value="1"/>
</dbReference>
<evidence type="ECO:0000313" key="4">
    <source>
        <dbReference type="Proteomes" id="UP000186609"/>
    </source>
</evidence>
<feature type="transmembrane region" description="Helical" evidence="1">
    <location>
        <begin position="21"/>
        <end position="41"/>
    </location>
</feature>
<organism evidence="3 4">
    <name type="scientific">Rhodoferax koreensis</name>
    <dbReference type="NCBI Taxonomy" id="1842727"/>
    <lineage>
        <taxon>Bacteria</taxon>
        <taxon>Pseudomonadati</taxon>
        <taxon>Pseudomonadota</taxon>
        <taxon>Betaproteobacteria</taxon>
        <taxon>Burkholderiales</taxon>
        <taxon>Comamonadaceae</taxon>
        <taxon>Rhodoferax</taxon>
    </lineage>
</organism>
<dbReference type="Pfam" id="PF05232">
    <property type="entry name" value="BTP"/>
    <property type="match status" value="2"/>
</dbReference>
<dbReference type="InterPro" id="IPR007896">
    <property type="entry name" value="BTP_bacteria"/>
</dbReference>
<keyword evidence="4" id="KW-1185">Reference proteome</keyword>
<dbReference type="OrthoDB" id="1631120at2"/>
<dbReference type="AlphaFoldDB" id="A0A1P8JVR3"/>
<feature type="transmembrane region" description="Helical" evidence="1">
    <location>
        <begin position="47"/>
        <end position="69"/>
    </location>
</feature>
<proteinExistence type="predicted"/>
<keyword evidence="1" id="KW-1133">Transmembrane helix</keyword>
<name>A0A1P8JVR3_9BURK</name>
<keyword evidence="1" id="KW-0812">Transmembrane</keyword>
<accession>A0A1P8JVR3</accession>
<evidence type="ECO:0000259" key="2">
    <source>
        <dbReference type="Pfam" id="PF05232"/>
    </source>
</evidence>
<gene>
    <name evidence="3" type="ORF">RD110_11975</name>
</gene>
<sequence>MTSAKNTDALHKSVKERFLQALLFEMIAVVLCAAAGAWLLGYSLVHMGALTVMISTIAMLWNMAFNALFDRAQLKFGFERGVVARVVQAGLFEIGLIIAIVPLAAWWLGISLWDAFVLDIGIALFFLPYTFAYNWVYDTLRARLMARRSASCAAA</sequence>
<dbReference type="EMBL" id="CP019236">
    <property type="protein sequence ID" value="APW37828.1"/>
    <property type="molecule type" value="Genomic_DNA"/>
</dbReference>
<dbReference type="Proteomes" id="UP000186609">
    <property type="component" value="Chromosome"/>
</dbReference>
<feature type="transmembrane region" description="Helical" evidence="1">
    <location>
        <begin position="115"/>
        <end position="137"/>
    </location>
</feature>